<dbReference type="Gene3D" id="3.40.190.150">
    <property type="entry name" value="Bordetella uptake gene, domain 1"/>
    <property type="match status" value="1"/>
</dbReference>
<dbReference type="Pfam" id="PF03401">
    <property type="entry name" value="TctC"/>
    <property type="match status" value="1"/>
</dbReference>
<reference evidence="3 4" key="1">
    <citation type="submission" date="2018-10" db="EMBL/GenBank/DDBJ databases">
        <title>Phylogenomics of Brevibacillus.</title>
        <authorList>
            <person name="Dunlap C."/>
        </authorList>
    </citation>
    <scope>NUCLEOTIDE SEQUENCE [LARGE SCALE GENOMIC DNA]</scope>
    <source>
        <strain evidence="3 4">JCM 15085</strain>
    </source>
</reference>
<dbReference type="PANTHER" id="PTHR42928">
    <property type="entry name" value="TRICARBOXYLATE-BINDING PROTEIN"/>
    <property type="match status" value="1"/>
</dbReference>
<dbReference type="InterPro" id="IPR042100">
    <property type="entry name" value="Bug_dom1"/>
</dbReference>
<evidence type="ECO:0000256" key="1">
    <source>
        <dbReference type="ARBA" id="ARBA00006987"/>
    </source>
</evidence>
<dbReference type="CDD" id="cd07012">
    <property type="entry name" value="PBP2_Bug_TTT"/>
    <property type="match status" value="1"/>
</dbReference>
<feature type="signal peptide" evidence="2">
    <location>
        <begin position="1"/>
        <end position="30"/>
    </location>
</feature>
<dbReference type="RefSeq" id="WP_122912891.1">
    <property type="nucleotide sequence ID" value="NZ_RHHT01000015.1"/>
</dbReference>
<accession>A0A3M8CYT1</accession>
<evidence type="ECO:0000313" key="3">
    <source>
        <dbReference type="EMBL" id="RNB80798.1"/>
    </source>
</evidence>
<dbReference type="SUPFAM" id="SSF53850">
    <property type="entry name" value="Periplasmic binding protein-like II"/>
    <property type="match status" value="1"/>
</dbReference>
<dbReference type="PANTHER" id="PTHR42928:SF5">
    <property type="entry name" value="BLR1237 PROTEIN"/>
    <property type="match status" value="1"/>
</dbReference>
<comment type="similarity">
    <text evidence="1">Belongs to the UPF0065 (bug) family.</text>
</comment>
<dbReference type="Gene3D" id="3.40.190.10">
    <property type="entry name" value="Periplasmic binding protein-like II"/>
    <property type="match status" value="1"/>
</dbReference>
<comment type="caution">
    <text evidence="3">The sequence shown here is derived from an EMBL/GenBank/DDBJ whole genome shotgun (WGS) entry which is preliminary data.</text>
</comment>
<dbReference type="PROSITE" id="PS51257">
    <property type="entry name" value="PROKAR_LIPOPROTEIN"/>
    <property type="match status" value="1"/>
</dbReference>
<gene>
    <name evidence="3" type="ORF">EDM58_08120</name>
</gene>
<evidence type="ECO:0000313" key="4">
    <source>
        <dbReference type="Proteomes" id="UP000281915"/>
    </source>
</evidence>
<protein>
    <submittedName>
        <fullName evidence="3">Tripartite tricarboxylate transporter substrate binding protein</fullName>
    </submittedName>
</protein>
<evidence type="ECO:0000256" key="2">
    <source>
        <dbReference type="SAM" id="SignalP"/>
    </source>
</evidence>
<dbReference type="AlphaFoldDB" id="A0A3M8CYT1"/>
<organism evidence="3 4">
    <name type="scientific">Brevibacillus panacihumi</name>
    <dbReference type="NCBI Taxonomy" id="497735"/>
    <lineage>
        <taxon>Bacteria</taxon>
        <taxon>Bacillati</taxon>
        <taxon>Bacillota</taxon>
        <taxon>Bacilli</taxon>
        <taxon>Bacillales</taxon>
        <taxon>Paenibacillaceae</taxon>
        <taxon>Brevibacillus</taxon>
    </lineage>
</organism>
<sequence length="346" mass="37149">MFRFRKTFTFLIVSAMMLTAGCGSSTSTSAGQSAVDDYPRQTITGVIPWGAGGDTDTITRAIVPLAEKNLGQSIVLSNKTGANGAIGLQYVADKKPDGYHLLFTAENAASYGVLGISKTDFADFYPINIMASAVPAIIVSTESPYHTIDDLIQEALANPGKVKMGSTGQATMDFIVSTMLSAATNVEFNMVPFEGGGPALTAVLGGHVDVTVTGLTAALENMKAGKVRILAVVNEERVEQAKDVPAILESVPDIKKFLPWGPFYGVWVKADTPDEIKRRLVADFAKAQQEPEFQEFLKQRGAVSLGLSGEEAVKFWKDWQSTTAWLLQDAGVAKVHPEELGIKRKD</sequence>
<dbReference type="Proteomes" id="UP000281915">
    <property type="component" value="Unassembled WGS sequence"/>
</dbReference>
<feature type="chain" id="PRO_5038524203" evidence="2">
    <location>
        <begin position="31"/>
        <end position="346"/>
    </location>
</feature>
<proteinExistence type="inferred from homology"/>
<dbReference type="PIRSF" id="PIRSF017082">
    <property type="entry name" value="YflP"/>
    <property type="match status" value="1"/>
</dbReference>
<name>A0A3M8CYT1_9BACL</name>
<keyword evidence="2" id="KW-0732">Signal</keyword>
<dbReference type="InterPro" id="IPR005064">
    <property type="entry name" value="BUG"/>
</dbReference>
<dbReference type="EMBL" id="RHHT01000015">
    <property type="protein sequence ID" value="RNB80798.1"/>
    <property type="molecule type" value="Genomic_DNA"/>
</dbReference>